<name>A0A2P8FHH0_9RHOB</name>
<dbReference type="AlphaFoldDB" id="A0A2P8FHH0"/>
<protein>
    <submittedName>
        <fullName evidence="3">Dihydroflavonol-4-reductase</fullName>
    </submittedName>
</protein>
<gene>
    <name evidence="3" type="ORF">CLV88_102301</name>
</gene>
<accession>A0A2P8FHH0</accession>
<dbReference type="EMBL" id="PYGJ01000002">
    <property type="protein sequence ID" value="PSL21181.1"/>
    <property type="molecule type" value="Genomic_DNA"/>
</dbReference>
<dbReference type="InterPro" id="IPR036291">
    <property type="entry name" value="NAD(P)-bd_dom_sf"/>
</dbReference>
<dbReference type="OrthoDB" id="9778052at2"/>
<reference evidence="3 4" key="1">
    <citation type="submission" date="2018-03" db="EMBL/GenBank/DDBJ databases">
        <title>Genomic Encyclopedia of Archaeal and Bacterial Type Strains, Phase II (KMG-II): from individual species to whole genera.</title>
        <authorList>
            <person name="Goeker M."/>
        </authorList>
    </citation>
    <scope>NUCLEOTIDE SEQUENCE [LARGE SCALE GENOMIC DNA]</scope>
    <source>
        <strain evidence="3 4">DSM 100673</strain>
    </source>
</reference>
<dbReference type="FunFam" id="3.40.50.720:FF:000336">
    <property type="entry name" value="Aldehyde reductase"/>
    <property type="match status" value="1"/>
</dbReference>
<evidence type="ECO:0000256" key="1">
    <source>
        <dbReference type="ARBA" id="ARBA00023002"/>
    </source>
</evidence>
<evidence type="ECO:0000313" key="4">
    <source>
        <dbReference type="Proteomes" id="UP000240418"/>
    </source>
</evidence>
<dbReference type="SUPFAM" id="SSF51735">
    <property type="entry name" value="NAD(P)-binding Rossmann-fold domains"/>
    <property type="match status" value="1"/>
</dbReference>
<dbReference type="Pfam" id="PF01370">
    <property type="entry name" value="Epimerase"/>
    <property type="match status" value="1"/>
</dbReference>
<sequence length="355" mass="38911">MADKPIEVATYQPVLVTGATGYVAGWIVRRLLEAGATVHAPVRDPENAAKVGHLAAIAEASPGEIKFFKADLLKEGSYAEAMEGCGVVFHTASPFTISVKDPQKELIDPAVKGTRNVLEEANRVESVHRVVLTSSCAAIYTDAQDTLDVPGRCITEDMWNTTASLEYQPYSYSKTLAEKVAWEIAEAQERWRLVVVNPSLVVGPAVQAKPTSQSFNILRQLGDGTARMGAPKLGFGVVDVRDLAEAHLAAGYLADAEGRHIVSGHETDLLEMALALRPKFADQYPLPKKALPKWLVWLVGPLLGMDRKFVSRTVNVPWRGDNSKSIRALGMSYRPMQESMEDMFTKMIEDGYIKK</sequence>
<keyword evidence="1" id="KW-0560">Oxidoreductase</keyword>
<organism evidence="3 4">
    <name type="scientific">Shimia abyssi</name>
    <dbReference type="NCBI Taxonomy" id="1662395"/>
    <lineage>
        <taxon>Bacteria</taxon>
        <taxon>Pseudomonadati</taxon>
        <taxon>Pseudomonadota</taxon>
        <taxon>Alphaproteobacteria</taxon>
        <taxon>Rhodobacterales</taxon>
        <taxon>Roseobacteraceae</taxon>
    </lineage>
</organism>
<evidence type="ECO:0000259" key="2">
    <source>
        <dbReference type="Pfam" id="PF01370"/>
    </source>
</evidence>
<dbReference type="RefSeq" id="WP_106607372.1">
    <property type="nucleotide sequence ID" value="NZ_PYGJ01000002.1"/>
</dbReference>
<dbReference type="GO" id="GO:0016616">
    <property type="term" value="F:oxidoreductase activity, acting on the CH-OH group of donors, NAD or NADP as acceptor"/>
    <property type="evidence" value="ECO:0007669"/>
    <property type="project" value="TreeGrafter"/>
</dbReference>
<evidence type="ECO:0000313" key="3">
    <source>
        <dbReference type="EMBL" id="PSL21181.1"/>
    </source>
</evidence>
<dbReference type="InterPro" id="IPR050425">
    <property type="entry name" value="NAD(P)_dehydrat-like"/>
</dbReference>
<feature type="domain" description="NAD-dependent epimerase/dehydratase" evidence="2">
    <location>
        <begin position="14"/>
        <end position="252"/>
    </location>
</feature>
<dbReference type="PANTHER" id="PTHR10366">
    <property type="entry name" value="NAD DEPENDENT EPIMERASE/DEHYDRATASE"/>
    <property type="match status" value="1"/>
</dbReference>
<dbReference type="Gene3D" id="3.40.50.720">
    <property type="entry name" value="NAD(P)-binding Rossmann-like Domain"/>
    <property type="match status" value="1"/>
</dbReference>
<keyword evidence="4" id="KW-1185">Reference proteome</keyword>
<comment type="caution">
    <text evidence="3">The sequence shown here is derived from an EMBL/GenBank/DDBJ whole genome shotgun (WGS) entry which is preliminary data.</text>
</comment>
<proteinExistence type="predicted"/>
<dbReference type="InterPro" id="IPR001509">
    <property type="entry name" value="Epimerase_deHydtase"/>
</dbReference>
<dbReference type="PANTHER" id="PTHR10366:SF812">
    <property type="entry name" value="VPS9 DOMAIN-CONTAINING PROTEIN"/>
    <property type="match status" value="1"/>
</dbReference>
<dbReference type="Proteomes" id="UP000240418">
    <property type="component" value="Unassembled WGS sequence"/>
</dbReference>